<evidence type="ECO:0000256" key="1">
    <source>
        <dbReference type="SAM" id="Phobius"/>
    </source>
</evidence>
<dbReference type="NCBIfam" id="NF037970">
    <property type="entry name" value="vanZ_1"/>
    <property type="match status" value="1"/>
</dbReference>
<name>A0A4R6IVR1_9BACT</name>
<comment type="caution">
    <text evidence="2">The sequence shown here is derived from an EMBL/GenBank/DDBJ whole genome shotgun (WGS) entry which is preliminary data.</text>
</comment>
<dbReference type="AlphaFoldDB" id="A0A4R6IVR1"/>
<dbReference type="RefSeq" id="WP_133474286.1">
    <property type="nucleotide sequence ID" value="NZ_SNWP01000011.1"/>
</dbReference>
<evidence type="ECO:0000313" key="3">
    <source>
        <dbReference type="Proteomes" id="UP000295741"/>
    </source>
</evidence>
<dbReference type="EMBL" id="SNWP01000011">
    <property type="protein sequence ID" value="TDO26437.1"/>
    <property type="molecule type" value="Genomic_DNA"/>
</dbReference>
<dbReference type="PANTHER" id="PTHR28008">
    <property type="entry name" value="DOMAIN PROTEIN, PUTATIVE (AFU_ORTHOLOGUE AFUA_3G10980)-RELATED"/>
    <property type="match status" value="1"/>
</dbReference>
<protein>
    <submittedName>
        <fullName evidence="2">VanZ like family protein</fullName>
    </submittedName>
</protein>
<keyword evidence="1" id="KW-0472">Membrane</keyword>
<dbReference type="Proteomes" id="UP000295741">
    <property type="component" value="Unassembled WGS sequence"/>
</dbReference>
<evidence type="ECO:0000313" key="2">
    <source>
        <dbReference type="EMBL" id="TDO26437.1"/>
    </source>
</evidence>
<dbReference type="PANTHER" id="PTHR28008:SF1">
    <property type="entry name" value="DOMAIN PROTEIN, PUTATIVE (AFU_ORTHOLOGUE AFUA_3G10980)-RELATED"/>
    <property type="match status" value="1"/>
</dbReference>
<keyword evidence="1" id="KW-1133">Transmembrane helix</keyword>
<sequence length="132" mass="15097">MKLLHFIPAFVFLIITIILLCLPGTNGFPGSWWFRKIPQFDKIVHIGMFGMLCFLFHLPAWKSSLQNSSRQRWFWMISFFAIAYGVGMEFIQRELIAGRSFEEADILADAVGALGALALSQTLFLQRKTHKA</sequence>
<proteinExistence type="predicted"/>
<keyword evidence="3" id="KW-1185">Reference proteome</keyword>
<feature type="transmembrane region" description="Helical" evidence="1">
    <location>
        <begin position="73"/>
        <end position="91"/>
    </location>
</feature>
<dbReference type="OrthoDB" id="1524985at2"/>
<gene>
    <name evidence="2" type="ORF">BC659_1743</name>
</gene>
<accession>A0A4R6IVR1</accession>
<feature type="transmembrane region" description="Helical" evidence="1">
    <location>
        <begin position="43"/>
        <end position="61"/>
    </location>
</feature>
<feature type="transmembrane region" description="Helical" evidence="1">
    <location>
        <begin position="106"/>
        <end position="125"/>
    </location>
</feature>
<organism evidence="2 3">
    <name type="scientific">Sediminibacterium goheungense</name>
    <dbReference type="NCBI Taxonomy" id="1086393"/>
    <lineage>
        <taxon>Bacteria</taxon>
        <taxon>Pseudomonadati</taxon>
        <taxon>Bacteroidota</taxon>
        <taxon>Chitinophagia</taxon>
        <taxon>Chitinophagales</taxon>
        <taxon>Chitinophagaceae</taxon>
        <taxon>Sediminibacterium</taxon>
    </lineage>
</organism>
<keyword evidence="1" id="KW-0812">Transmembrane</keyword>
<reference evidence="2 3" key="1">
    <citation type="submission" date="2019-03" db="EMBL/GenBank/DDBJ databases">
        <title>Genomic Encyclopedia of Archaeal and Bacterial Type Strains, Phase II (KMG-II): from individual species to whole genera.</title>
        <authorList>
            <person name="Goeker M."/>
        </authorList>
    </citation>
    <scope>NUCLEOTIDE SEQUENCE [LARGE SCALE GENOMIC DNA]</scope>
    <source>
        <strain evidence="2 3">DSM 28323</strain>
    </source>
</reference>